<reference evidence="7 8" key="1">
    <citation type="journal article" date="2011" name="J. Gen. Appl. Microbiol.">
        <title>Draft genome sequencing of the enigmatic yeast Saitoella complicata.</title>
        <authorList>
            <person name="Nishida H."/>
            <person name="Hamamoto M."/>
            <person name="Sugiyama J."/>
        </authorList>
    </citation>
    <scope>NUCLEOTIDE SEQUENCE [LARGE SCALE GENOMIC DNA]</scope>
    <source>
        <strain evidence="7 8">NRRL Y-17804</strain>
    </source>
</reference>
<organism evidence="7 8">
    <name type="scientific">Saitoella complicata (strain BCRC 22490 / CBS 7301 / JCM 7358 / NBRC 10748 / NRRL Y-17804)</name>
    <dbReference type="NCBI Taxonomy" id="698492"/>
    <lineage>
        <taxon>Eukaryota</taxon>
        <taxon>Fungi</taxon>
        <taxon>Dikarya</taxon>
        <taxon>Ascomycota</taxon>
        <taxon>Taphrinomycotina</taxon>
        <taxon>Taphrinomycotina incertae sedis</taxon>
        <taxon>Saitoella</taxon>
    </lineage>
</organism>
<comment type="caution">
    <text evidence="7">The sequence shown here is derived from an EMBL/GenBank/DDBJ whole genome shotgun (WGS) entry which is preliminary data.</text>
</comment>
<evidence type="ECO:0008006" key="9">
    <source>
        <dbReference type="Google" id="ProtNLM"/>
    </source>
</evidence>
<dbReference type="PANTHER" id="PTHR13377">
    <property type="entry name" value="PLACENTAL PROTEIN 6"/>
    <property type="match status" value="1"/>
</dbReference>
<feature type="transmembrane region" description="Helical" evidence="6">
    <location>
        <begin position="174"/>
        <end position="196"/>
    </location>
</feature>
<sequence>MPRLLNFSVPPTTRLAVGGVFVFSFLHAFLRYRSYDPSAEESRTEPSILVVVPALSYFFPWAFLTATFVESNIITLLLTAIVLLNGGRYLERAWSSRELAKFLAIVSVMPNIVAFFFCVFTYAITGYSNLIYAAIRGSTSIQSAFLVCFVQLVPEHSINLFKGTLHLRVKRLPAIYLLVITILAPFYNFLAVVQAWTGFLAAWTYLRFYKTNVIDLTTGTGMKGDASETFALAYFFPEPIQSIVAAISIPIFNFFCAIKVVAPFSAAEVERQTQQRSAMHGRAAPGGARAEAERRRALALKALDMRLASSNRSAQSPPAQDSIVIPAAVDSEPSPATKASD</sequence>
<dbReference type="OrthoDB" id="73612at2759"/>
<reference evidence="7 8" key="2">
    <citation type="journal article" date="2014" name="J. Gen. Appl. Microbiol.">
        <title>The early diverging ascomycetous budding yeast Saitoella complicata has three histone deacetylases belonging to the Clr6, Hos2, and Rpd3 lineages.</title>
        <authorList>
            <person name="Nishida H."/>
            <person name="Matsumoto T."/>
            <person name="Kondo S."/>
            <person name="Hamamoto M."/>
            <person name="Yoshikawa H."/>
        </authorList>
    </citation>
    <scope>NUCLEOTIDE SEQUENCE [LARGE SCALE GENOMIC DNA]</scope>
    <source>
        <strain evidence="7 8">NRRL Y-17804</strain>
    </source>
</reference>
<comment type="subcellular location">
    <subcellularLocation>
        <location evidence="1">Membrane</location>
        <topology evidence="1">Multi-pass membrane protein</topology>
    </subcellularLocation>
</comment>
<feature type="region of interest" description="Disordered" evidence="5">
    <location>
        <begin position="309"/>
        <end position="341"/>
    </location>
</feature>
<protein>
    <recommendedName>
        <fullName evidence="9">DUF1751-domain-containing protein</fullName>
    </recommendedName>
</protein>
<dbReference type="InterPro" id="IPR035952">
    <property type="entry name" value="Rhomboid-like_sf"/>
</dbReference>
<dbReference type="PANTHER" id="PTHR13377:SF3">
    <property type="entry name" value="TRANSMEMBRANE PROTEIN 115"/>
    <property type="match status" value="1"/>
</dbReference>
<evidence type="ECO:0000256" key="6">
    <source>
        <dbReference type="SAM" id="Phobius"/>
    </source>
</evidence>
<keyword evidence="8" id="KW-1185">Reference proteome</keyword>
<proteinExistence type="predicted"/>
<feature type="transmembrane region" description="Helical" evidence="6">
    <location>
        <begin position="69"/>
        <end position="90"/>
    </location>
</feature>
<gene>
    <name evidence="7" type="ORF">G7K_6103-t1</name>
</gene>
<dbReference type="STRING" id="698492.A0A0E9NRG4"/>
<dbReference type="InterPro" id="IPR013861">
    <property type="entry name" value="TMEM115/Pdh1/Rbl19"/>
</dbReference>
<feature type="transmembrane region" description="Helical" evidence="6">
    <location>
        <begin position="240"/>
        <end position="262"/>
    </location>
</feature>
<evidence type="ECO:0000313" key="8">
    <source>
        <dbReference type="Proteomes" id="UP000033140"/>
    </source>
</evidence>
<dbReference type="AlphaFoldDB" id="A0A0E9NRG4"/>
<dbReference type="GO" id="GO:0016020">
    <property type="term" value="C:membrane"/>
    <property type="evidence" value="ECO:0007669"/>
    <property type="project" value="UniProtKB-SubCell"/>
</dbReference>
<evidence type="ECO:0000313" key="7">
    <source>
        <dbReference type="EMBL" id="GAO52015.1"/>
    </source>
</evidence>
<evidence type="ECO:0000256" key="5">
    <source>
        <dbReference type="SAM" id="MobiDB-lite"/>
    </source>
</evidence>
<feature type="transmembrane region" description="Helical" evidence="6">
    <location>
        <begin position="12"/>
        <end position="32"/>
    </location>
</feature>
<dbReference type="SMART" id="SM01160">
    <property type="entry name" value="DUF1751"/>
    <property type="match status" value="1"/>
</dbReference>
<evidence type="ECO:0000256" key="4">
    <source>
        <dbReference type="ARBA" id="ARBA00023136"/>
    </source>
</evidence>
<dbReference type="Proteomes" id="UP000033140">
    <property type="component" value="Unassembled WGS sequence"/>
</dbReference>
<dbReference type="GO" id="GO:0005794">
    <property type="term" value="C:Golgi apparatus"/>
    <property type="evidence" value="ECO:0007669"/>
    <property type="project" value="TreeGrafter"/>
</dbReference>
<dbReference type="RefSeq" id="XP_019021870.1">
    <property type="nucleotide sequence ID" value="XM_019172086.1"/>
</dbReference>
<feature type="transmembrane region" description="Helical" evidence="6">
    <location>
        <begin position="130"/>
        <end position="153"/>
    </location>
</feature>
<dbReference type="FunFam" id="1.20.1540.10:FF:000004">
    <property type="entry name" value="Transmembrane protein 115"/>
    <property type="match status" value="1"/>
</dbReference>
<evidence type="ECO:0000256" key="3">
    <source>
        <dbReference type="ARBA" id="ARBA00022989"/>
    </source>
</evidence>
<dbReference type="SUPFAM" id="SSF144091">
    <property type="entry name" value="Rhomboid-like"/>
    <property type="match status" value="1"/>
</dbReference>
<feature type="transmembrane region" description="Helical" evidence="6">
    <location>
        <begin position="102"/>
        <end position="124"/>
    </location>
</feature>
<keyword evidence="2 6" id="KW-0812">Transmembrane</keyword>
<accession>A0A0E9NRG4</accession>
<dbReference type="Gene3D" id="1.20.1540.10">
    <property type="entry name" value="Rhomboid-like"/>
    <property type="match status" value="1"/>
</dbReference>
<dbReference type="EMBL" id="BACD03000057">
    <property type="protein sequence ID" value="GAO52015.1"/>
    <property type="molecule type" value="Genomic_DNA"/>
</dbReference>
<evidence type="ECO:0000256" key="1">
    <source>
        <dbReference type="ARBA" id="ARBA00004141"/>
    </source>
</evidence>
<evidence type="ECO:0000256" key="2">
    <source>
        <dbReference type="ARBA" id="ARBA00022692"/>
    </source>
</evidence>
<reference evidence="7 8" key="3">
    <citation type="journal article" date="2015" name="Genome Announc.">
        <title>Draft Genome Sequence of the Archiascomycetous Yeast Saitoella complicata.</title>
        <authorList>
            <person name="Yamauchi K."/>
            <person name="Kondo S."/>
            <person name="Hamamoto M."/>
            <person name="Takahashi Y."/>
            <person name="Ogura Y."/>
            <person name="Hayashi T."/>
            <person name="Nishida H."/>
        </authorList>
    </citation>
    <scope>NUCLEOTIDE SEQUENCE [LARGE SCALE GENOMIC DNA]</scope>
    <source>
        <strain evidence="7 8">NRRL Y-17804</strain>
    </source>
</reference>
<keyword evidence="4 6" id="KW-0472">Membrane</keyword>
<dbReference type="Pfam" id="PF08551">
    <property type="entry name" value="DUF1751"/>
    <property type="match status" value="1"/>
</dbReference>
<feature type="transmembrane region" description="Helical" evidence="6">
    <location>
        <begin position="44"/>
        <end position="63"/>
    </location>
</feature>
<keyword evidence="3 6" id="KW-1133">Transmembrane helix</keyword>
<dbReference type="OMA" id="EIHFWEV"/>
<feature type="compositionally biased region" description="Polar residues" evidence="5">
    <location>
        <begin position="309"/>
        <end position="319"/>
    </location>
</feature>
<dbReference type="GO" id="GO:0006890">
    <property type="term" value="P:retrograde vesicle-mediated transport, Golgi to endoplasmic reticulum"/>
    <property type="evidence" value="ECO:0007669"/>
    <property type="project" value="InterPro"/>
</dbReference>
<name>A0A0E9NRG4_SAICN</name>